<feature type="transmembrane region" description="Helical" evidence="16">
    <location>
        <begin position="352"/>
        <end position="374"/>
    </location>
</feature>
<dbReference type="Proteomes" id="UP000602745">
    <property type="component" value="Unassembled WGS sequence"/>
</dbReference>
<evidence type="ECO:0000256" key="3">
    <source>
        <dbReference type="ARBA" id="ARBA00022475"/>
    </source>
</evidence>
<dbReference type="InterPro" id="IPR050732">
    <property type="entry name" value="Beta-glucan_modifiers"/>
</dbReference>
<keyword evidence="7" id="KW-0378">Hydrolase</keyword>
<reference evidence="17" key="1">
    <citation type="journal article" date="2014" name="Int. J. Syst. Evol. Microbiol.">
        <title>Complete genome sequence of Corynebacterium casei LMG S-19264T (=DSM 44701T), isolated from a smear-ripened cheese.</title>
        <authorList>
            <consortium name="US DOE Joint Genome Institute (JGI-PGF)"/>
            <person name="Walter F."/>
            <person name="Albersmeier A."/>
            <person name="Kalinowski J."/>
            <person name="Ruckert C."/>
        </authorList>
    </citation>
    <scope>NUCLEOTIDE SEQUENCE</scope>
    <source>
        <strain evidence="17">CCM 7684</strain>
    </source>
</reference>
<evidence type="ECO:0000256" key="8">
    <source>
        <dbReference type="ARBA" id="ARBA00023136"/>
    </source>
</evidence>
<name>A0A8J2YIC8_9RHOB</name>
<dbReference type="InterPro" id="IPR017853">
    <property type="entry name" value="GH"/>
</dbReference>
<evidence type="ECO:0000313" key="17">
    <source>
        <dbReference type="EMBL" id="GGE44961.1"/>
    </source>
</evidence>
<evidence type="ECO:0000256" key="16">
    <source>
        <dbReference type="SAM" id="Phobius"/>
    </source>
</evidence>
<dbReference type="AlphaFoldDB" id="A0A8J2YIC8"/>
<gene>
    <name evidence="17" type="primary">ndvC</name>
    <name evidence="17" type="ORF">GCM10007276_22610</name>
</gene>
<evidence type="ECO:0000256" key="5">
    <source>
        <dbReference type="ARBA" id="ARBA00022525"/>
    </source>
</evidence>
<keyword evidence="9" id="KW-0325">Glycoprotein</keyword>
<protein>
    <recommendedName>
        <fullName evidence="15">Endo-1,3-beta-glucanase btgC</fullName>
    </recommendedName>
    <alternativeName>
        <fullName evidence="14">Laminarinase btgC</fullName>
    </alternativeName>
</protein>
<proteinExistence type="predicted"/>
<accession>A0A8J2YIC8</accession>
<keyword evidence="11" id="KW-0961">Cell wall biogenesis/degradation</keyword>
<dbReference type="SUPFAM" id="SSF51445">
    <property type="entry name" value="(Trans)glycosidases"/>
    <property type="match status" value="1"/>
</dbReference>
<dbReference type="PANTHER" id="PTHR16631">
    <property type="entry name" value="GLUCAN 1,3-BETA-GLUCOSIDASE"/>
    <property type="match status" value="1"/>
</dbReference>
<dbReference type="PANTHER" id="PTHR16631:SF17">
    <property type="entry name" value="GLUCAN ENDO-1,3-BETA-GLUCOSIDASE BTGC"/>
    <property type="match status" value="1"/>
</dbReference>
<evidence type="ECO:0000256" key="13">
    <source>
        <dbReference type="ARBA" id="ARBA00037649"/>
    </source>
</evidence>
<sequence length="536" mass="57545">MKRLLAAVLFVPIAVLIGTFWWWQGLPVPMPPQVAAEALKLPCVSYAPFRRGETPFNESYVATPQAIEEDLINLKAITSCVRTYSVGQGLDRVPDLAAKHGMTVLMGIWLGRDPEANAKEIALGIETARKNPNNIRAVVVGNEVLLRRELSADTLGAIIHSVKLQVPTPVTYADVWEFWLQNRSLAEAVDFLTIHILPYWEDDPVGASEAASHVIAIREEVGEIFAGKEILIGETGWPSWGRMREAAFPSPSNQARVVQEILTQAHDKGFDVNLIEAFDQPWKRILEGTVGGHWGILDVDSRAPKFGLGAPVSDHSRWLYQAIAGIIFAGVVMAVAQQAAQRATWPIGTKDWLAAAAVALVSGCAVGALAESAFYEVQNVVTAVTAALLATVTVALSLFTVSLRMRTIPPRPLGDLGDPRDGQRTARWFGITLGAGAFVGMFTVLGLVFDPRYRDFPIAAFVAIALAALVAPRRGGTGASTRAEHIFGWIIGLGALAIIAREGVQNVQALLLVAALIVLARSLVLGGGGRTSAARG</sequence>
<evidence type="ECO:0000256" key="15">
    <source>
        <dbReference type="ARBA" id="ARBA00043078"/>
    </source>
</evidence>
<feature type="transmembrane region" description="Helical" evidence="16">
    <location>
        <begin position="318"/>
        <end position="340"/>
    </location>
</feature>
<keyword evidence="3" id="KW-1003">Cell membrane</keyword>
<evidence type="ECO:0000256" key="2">
    <source>
        <dbReference type="ARBA" id="ARBA00004236"/>
    </source>
</evidence>
<dbReference type="GO" id="GO:0004553">
    <property type="term" value="F:hydrolase activity, hydrolyzing O-glycosyl compounds"/>
    <property type="evidence" value="ECO:0007669"/>
    <property type="project" value="InterPro"/>
</dbReference>
<feature type="transmembrane region" description="Helical" evidence="16">
    <location>
        <begin position="507"/>
        <end position="526"/>
    </location>
</feature>
<evidence type="ECO:0000313" key="18">
    <source>
        <dbReference type="Proteomes" id="UP000602745"/>
    </source>
</evidence>
<keyword evidence="8 16" id="KW-0472">Membrane</keyword>
<evidence type="ECO:0000256" key="12">
    <source>
        <dbReference type="ARBA" id="ARBA00023326"/>
    </source>
</evidence>
<dbReference type="InterPro" id="IPR000490">
    <property type="entry name" value="Glyco_hydro_17"/>
</dbReference>
<dbReference type="GO" id="GO:0005886">
    <property type="term" value="C:plasma membrane"/>
    <property type="evidence" value="ECO:0007669"/>
    <property type="project" value="UniProtKB-SubCell"/>
</dbReference>
<evidence type="ECO:0000256" key="4">
    <source>
        <dbReference type="ARBA" id="ARBA00022512"/>
    </source>
</evidence>
<comment type="subcellular location">
    <subcellularLocation>
        <location evidence="2">Cell membrane</location>
    </subcellularLocation>
    <subcellularLocation>
        <location evidence="1">Secreted</location>
        <location evidence="1">Cell wall</location>
    </subcellularLocation>
</comment>
<feature type="transmembrane region" description="Helical" evidence="16">
    <location>
        <begin position="380"/>
        <end position="401"/>
    </location>
</feature>
<feature type="transmembrane region" description="Helical" evidence="16">
    <location>
        <begin position="483"/>
        <end position="501"/>
    </location>
</feature>
<comment type="caution">
    <text evidence="17">The sequence shown here is derived from an EMBL/GenBank/DDBJ whole genome shotgun (WGS) entry which is preliminary data.</text>
</comment>
<keyword evidence="6" id="KW-0732">Signal</keyword>
<comment type="function">
    <text evidence="13">Glucanases play a role in cell expansion during growth, in cell-cell fusion during mating, and in spore release during sporulation. This enzyme may be involved in beta-glucan degradation. Active on laminarin and lichenan.</text>
</comment>
<evidence type="ECO:0000256" key="6">
    <source>
        <dbReference type="ARBA" id="ARBA00022729"/>
    </source>
</evidence>
<evidence type="ECO:0000256" key="11">
    <source>
        <dbReference type="ARBA" id="ARBA00023316"/>
    </source>
</evidence>
<evidence type="ECO:0000256" key="9">
    <source>
        <dbReference type="ARBA" id="ARBA00023180"/>
    </source>
</evidence>
<dbReference type="Pfam" id="PF00332">
    <property type="entry name" value="Glyco_hydro_17"/>
    <property type="match status" value="1"/>
</dbReference>
<keyword evidence="12" id="KW-0624">Polysaccharide degradation</keyword>
<evidence type="ECO:0000256" key="14">
    <source>
        <dbReference type="ARBA" id="ARBA00042373"/>
    </source>
</evidence>
<keyword evidence="16" id="KW-0812">Transmembrane</keyword>
<dbReference type="GO" id="GO:0000272">
    <property type="term" value="P:polysaccharide catabolic process"/>
    <property type="evidence" value="ECO:0007669"/>
    <property type="project" value="UniProtKB-KW"/>
</dbReference>
<keyword evidence="18" id="KW-1185">Reference proteome</keyword>
<dbReference type="EMBL" id="BMCP01000002">
    <property type="protein sequence ID" value="GGE44961.1"/>
    <property type="molecule type" value="Genomic_DNA"/>
</dbReference>
<feature type="transmembrane region" description="Helical" evidence="16">
    <location>
        <begin position="428"/>
        <end position="449"/>
    </location>
</feature>
<keyword evidence="4" id="KW-0134">Cell wall</keyword>
<organism evidence="17 18">
    <name type="scientific">Agaricicola taiwanensis</name>
    <dbReference type="NCBI Taxonomy" id="591372"/>
    <lineage>
        <taxon>Bacteria</taxon>
        <taxon>Pseudomonadati</taxon>
        <taxon>Pseudomonadota</taxon>
        <taxon>Alphaproteobacteria</taxon>
        <taxon>Rhodobacterales</taxon>
        <taxon>Paracoccaceae</taxon>
        <taxon>Agaricicola</taxon>
    </lineage>
</organism>
<evidence type="ECO:0000256" key="1">
    <source>
        <dbReference type="ARBA" id="ARBA00004191"/>
    </source>
</evidence>
<dbReference type="RefSeq" id="WP_229729367.1">
    <property type="nucleotide sequence ID" value="NZ_BMCP01000002.1"/>
</dbReference>
<dbReference type="Gene3D" id="3.20.20.80">
    <property type="entry name" value="Glycosidases"/>
    <property type="match status" value="1"/>
</dbReference>
<keyword evidence="10" id="KW-0119">Carbohydrate metabolism</keyword>
<feature type="transmembrane region" description="Helical" evidence="16">
    <location>
        <begin position="455"/>
        <end position="471"/>
    </location>
</feature>
<evidence type="ECO:0000256" key="10">
    <source>
        <dbReference type="ARBA" id="ARBA00023277"/>
    </source>
</evidence>
<dbReference type="GO" id="GO:0071555">
    <property type="term" value="P:cell wall organization"/>
    <property type="evidence" value="ECO:0007669"/>
    <property type="project" value="UniProtKB-KW"/>
</dbReference>
<keyword evidence="5" id="KW-0964">Secreted</keyword>
<reference evidence="17" key="2">
    <citation type="submission" date="2020-09" db="EMBL/GenBank/DDBJ databases">
        <authorList>
            <person name="Sun Q."/>
            <person name="Sedlacek I."/>
        </authorList>
    </citation>
    <scope>NUCLEOTIDE SEQUENCE</scope>
    <source>
        <strain evidence="17">CCM 7684</strain>
    </source>
</reference>
<keyword evidence="16" id="KW-1133">Transmembrane helix</keyword>
<evidence type="ECO:0000256" key="7">
    <source>
        <dbReference type="ARBA" id="ARBA00022801"/>
    </source>
</evidence>